<dbReference type="STRING" id="80966.ENSAPOP00000007017"/>
<dbReference type="Proteomes" id="UP000257200">
    <property type="component" value="Unplaced"/>
</dbReference>
<dbReference type="InParanoid" id="A0A3Q1ETL5"/>
<proteinExistence type="predicted"/>
<protein>
    <recommendedName>
        <fullName evidence="3">Carboxypeptidase activation peptide domain-containing protein</fullName>
    </recommendedName>
</protein>
<evidence type="ECO:0000259" key="3">
    <source>
        <dbReference type="Pfam" id="PF02244"/>
    </source>
</evidence>
<reference evidence="4" key="2">
    <citation type="submission" date="2025-09" db="UniProtKB">
        <authorList>
            <consortium name="Ensembl"/>
        </authorList>
    </citation>
    <scope>IDENTIFICATION</scope>
</reference>
<dbReference type="SUPFAM" id="SSF54897">
    <property type="entry name" value="Protease propeptides/inhibitors"/>
    <property type="match status" value="1"/>
</dbReference>
<evidence type="ECO:0000313" key="5">
    <source>
        <dbReference type="Proteomes" id="UP000257200"/>
    </source>
</evidence>
<dbReference type="GO" id="GO:0046872">
    <property type="term" value="F:metal ion binding"/>
    <property type="evidence" value="ECO:0007669"/>
    <property type="project" value="UniProtKB-KW"/>
</dbReference>
<keyword evidence="1" id="KW-0479">Metal-binding</keyword>
<keyword evidence="5" id="KW-1185">Reference proteome</keyword>
<dbReference type="AlphaFoldDB" id="A0A3Q1ETL5"/>
<evidence type="ECO:0000256" key="1">
    <source>
        <dbReference type="ARBA" id="ARBA00022723"/>
    </source>
</evidence>
<dbReference type="InterPro" id="IPR036990">
    <property type="entry name" value="M14A-like_propep"/>
</dbReference>
<evidence type="ECO:0000313" key="4">
    <source>
        <dbReference type="Ensembl" id="ENSAPOP00000007017.1"/>
    </source>
</evidence>
<accession>A0A3Q1ETL5</accession>
<dbReference type="FunFam" id="3.30.70.340:FF:000001">
    <property type="entry name" value="Carboxypeptidase A5"/>
    <property type="match status" value="1"/>
</dbReference>
<dbReference type="Pfam" id="PF02244">
    <property type="entry name" value="Propep_M14"/>
    <property type="match status" value="1"/>
</dbReference>
<evidence type="ECO:0000256" key="2">
    <source>
        <dbReference type="ARBA" id="ARBA00022833"/>
    </source>
</evidence>
<dbReference type="Ensembl" id="ENSAPOT00000005673.1">
    <property type="protein sequence ID" value="ENSAPOP00000007017.1"/>
    <property type="gene ID" value="ENSAPOG00000008885.1"/>
</dbReference>
<dbReference type="Gene3D" id="3.30.70.340">
    <property type="entry name" value="Metallocarboxypeptidase-like"/>
    <property type="match status" value="1"/>
</dbReference>
<feature type="domain" description="Carboxypeptidase activation peptide" evidence="3">
    <location>
        <begin position="10"/>
        <end position="78"/>
    </location>
</feature>
<name>A0A3Q1ETL5_9TELE</name>
<organism evidence="4 5">
    <name type="scientific">Acanthochromis polyacanthus</name>
    <name type="common">spiny chromis</name>
    <dbReference type="NCBI Taxonomy" id="80966"/>
    <lineage>
        <taxon>Eukaryota</taxon>
        <taxon>Metazoa</taxon>
        <taxon>Chordata</taxon>
        <taxon>Craniata</taxon>
        <taxon>Vertebrata</taxon>
        <taxon>Euteleostomi</taxon>
        <taxon>Actinopterygii</taxon>
        <taxon>Neopterygii</taxon>
        <taxon>Teleostei</taxon>
        <taxon>Neoteleostei</taxon>
        <taxon>Acanthomorphata</taxon>
        <taxon>Ovalentaria</taxon>
        <taxon>Pomacentridae</taxon>
        <taxon>Acanthochromis</taxon>
    </lineage>
</organism>
<dbReference type="GeneTree" id="ENSGT00940000158082"/>
<dbReference type="InterPro" id="IPR003146">
    <property type="entry name" value="M14A_act_pep"/>
</dbReference>
<reference evidence="4" key="1">
    <citation type="submission" date="2025-08" db="UniProtKB">
        <authorList>
            <consortium name="Ensembl"/>
        </authorList>
    </citation>
    <scope>IDENTIFICATION</scope>
</reference>
<sequence>MVLFCRHQVLRIIPKDETCSVHSVHDIYVFFQLDFWKEVTHVTTPVDVRVPFHSLQSVKIYLETQDIEYSIMIEDLQVQYETW</sequence>
<keyword evidence="2" id="KW-0862">Zinc</keyword>